<protein>
    <submittedName>
        <fullName evidence="9">Palm2 and akap2 fusion</fullName>
    </submittedName>
</protein>
<evidence type="ECO:0000256" key="4">
    <source>
        <dbReference type="ARBA" id="ARBA00023054"/>
    </source>
</evidence>
<gene>
    <name evidence="9" type="primary">LOC110536864</name>
</gene>
<feature type="compositionally biased region" description="Polar residues" evidence="8">
    <location>
        <begin position="598"/>
        <end position="612"/>
    </location>
</feature>
<proteinExistence type="predicted"/>
<feature type="region of interest" description="Disordered" evidence="8">
    <location>
        <begin position="415"/>
        <end position="491"/>
    </location>
</feature>
<feature type="compositionally biased region" description="Polar residues" evidence="8">
    <location>
        <begin position="283"/>
        <end position="303"/>
    </location>
</feature>
<feature type="compositionally biased region" description="Low complexity" evidence="8">
    <location>
        <begin position="138"/>
        <end position="154"/>
    </location>
</feature>
<feature type="compositionally biased region" description="Low complexity" evidence="8">
    <location>
        <begin position="1315"/>
        <end position="1330"/>
    </location>
</feature>
<feature type="compositionally biased region" description="Pro residues" evidence="8">
    <location>
        <begin position="1152"/>
        <end position="1171"/>
    </location>
</feature>
<dbReference type="GO" id="GO:0005886">
    <property type="term" value="C:plasma membrane"/>
    <property type="evidence" value="ECO:0007669"/>
    <property type="project" value="UniProtKB-SubCell"/>
</dbReference>
<feature type="compositionally biased region" description="Low complexity" evidence="8">
    <location>
        <begin position="954"/>
        <end position="974"/>
    </location>
</feature>
<feature type="region of interest" description="Disordered" evidence="8">
    <location>
        <begin position="565"/>
        <end position="661"/>
    </location>
</feature>
<feature type="compositionally biased region" description="Polar residues" evidence="8">
    <location>
        <begin position="651"/>
        <end position="661"/>
    </location>
</feature>
<accession>A0A8K9V2L2</accession>
<keyword evidence="6" id="KW-0449">Lipoprotein</keyword>
<feature type="region of interest" description="Disordered" evidence="8">
    <location>
        <begin position="954"/>
        <end position="979"/>
    </location>
</feature>
<dbReference type="GO" id="GO:0008360">
    <property type="term" value="P:regulation of cell shape"/>
    <property type="evidence" value="ECO:0007669"/>
    <property type="project" value="InterPro"/>
</dbReference>
<feature type="coiled-coil region" evidence="7">
    <location>
        <begin position="1"/>
        <end position="44"/>
    </location>
</feature>
<evidence type="ECO:0000256" key="8">
    <source>
        <dbReference type="SAM" id="MobiDB-lite"/>
    </source>
</evidence>
<feature type="compositionally biased region" description="Basic and acidic residues" evidence="8">
    <location>
        <begin position="613"/>
        <end position="628"/>
    </location>
</feature>
<dbReference type="Proteomes" id="UP000694395">
    <property type="component" value="Chromosome 12"/>
</dbReference>
<dbReference type="PANTHER" id="PTHR10498:SF10">
    <property type="entry name" value="PALM2 AND AKAP2 FUSION-RELATED"/>
    <property type="match status" value="1"/>
</dbReference>
<reference evidence="9" key="2">
    <citation type="submission" date="2025-08" db="UniProtKB">
        <authorList>
            <consortium name="Ensembl"/>
        </authorList>
    </citation>
    <scope>IDENTIFICATION</scope>
</reference>
<comment type="subcellular location">
    <subcellularLocation>
        <location evidence="1">Cell membrane</location>
        <topology evidence="1">Lipid-anchor</topology>
        <orientation evidence="1">Cytoplasmic side</orientation>
    </subcellularLocation>
</comment>
<keyword evidence="4 7" id="KW-0175">Coiled coil</keyword>
<evidence type="ECO:0000313" key="10">
    <source>
        <dbReference type="Proteomes" id="UP000694395"/>
    </source>
</evidence>
<dbReference type="PANTHER" id="PTHR10498">
    <property type="entry name" value="PARALEMMIN-RELATED"/>
    <property type="match status" value="1"/>
</dbReference>
<keyword evidence="3" id="KW-0597">Phosphoprotein</keyword>
<evidence type="ECO:0000256" key="6">
    <source>
        <dbReference type="ARBA" id="ARBA00023288"/>
    </source>
</evidence>
<feature type="compositionally biased region" description="Basic and acidic residues" evidence="8">
    <location>
        <begin position="1352"/>
        <end position="1362"/>
    </location>
</feature>
<organism evidence="9 10">
    <name type="scientific">Oncorhynchus mykiss</name>
    <name type="common">Rainbow trout</name>
    <name type="synonym">Salmo gairdneri</name>
    <dbReference type="NCBI Taxonomy" id="8022"/>
    <lineage>
        <taxon>Eukaryota</taxon>
        <taxon>Metazoa</taxon>
        <taxon>Chordata</taxon>
        <taxon>Craniata</taxon>
        <taxon>Vertebrata</taxon>
        <taxon>Euteleostomi</taxon>
        <taxon>Actinopterygii</taxon>
        <taxon>Neopterygii</taxon>
        <taxon>Teleostei</taxon>
        <taxon>Protacanthopterygii</taxon>
        <taxon>Salmoniformes</taxon>
        <taxon>Salmonidae</taxon>
        <taxon>Salmoninae</taxon>
        <taxon>Oncorhynchus</taxon>
    </lineage>
</organism>
<feature type="region of interest" description="Disordered" evidence="8">
    <location>
        <begin position="49"/>
        <end position="81"/>
    </location>
</feature>
<feature type="compositionally biased region" description="Low complexity" evidence="8">
    <location>
        <begin position="1172"/>
        <end position="1222"/>
    </location>
</feature>
<feature type="compositionally biased region" description="Polar residues" evidence="8">
    <location>
        <begin position="449"/>
        <end position="458"/>
    </location>
</feature>
<feature type="region of interest" description="Disordered" evidence="8">
    <location>
        <begin position="1091"/>
        <end position="1301"/>
    </location>
</feature>
<feature type="compositionally biased region" description="Pro residues" evidence="8">
    <location>
        <begin position="1283"/>
        <end position="1293"/>
    </location>
</feature>
<name>A0A8K9V2L2_ONCMY</name>
<evidence type="ECO:0000256" key="7">
    <source>
        <dbReference type="SAM" id="Coils"/>
    </source>
</evidence>
<dbReference type="Pfam" id="PF03285">
    <property type="entry name" value="Paralemmin"/>
    <property type="match status" value="1"/>
</dbReference>
<feature type="compositionally biased region" description="Basic and acidic residues" evidence="8">
    <location>
        <begin position="64"/>
        <end position="81"/>
    </location>
</feature>
<dbReference type="Ensembl" id="ENSOMYT00000133438.1">
    <property type="protein sequence ID" value="ENSOMYP00000120232.1"/>
    <property type="gene ID" value="ENSOMYG00000006165.2"/>
</dbReference>
<evidence type="ECO:0000256" key="3">
    <source>
        <dbReference type="ARBA" id="ARBA00022553"/>
    </source>
</evidence>
<feature type="region of interest" description="Disordered" evidence="8">
    <location>
        <begin position="902"/>
        <end position="934"/>
    </location>
</feature>
<evidence type="ECO:0000256" key="2">
    <source>
        <dbReference type="ARBA" id="ARBA00022475"/>
    </source>
</evidence>
<feature type="region of interest" description="Disordered" evidence="8">
    <location>
        <begin position="718"/>
        <end position="767"/>
    </location>
</feature>
<reference evidence="9" key="3">
    <citation type="submission" date="2025-09" db="UniProtKB">
        <authorList>
            <consortium name="Ensembl"/>
        </authorList>
    </citation>
    <scope>IDENTIFICATION</scope>
</reference>
<keyword evidence="10" id="KW-1185">Reference proteome</keyword>
<evidence type="ECO:0000313" key="9">
    <source>
        <dbReference type="Ensembl" id="ENSOMYP00000120232.1"/>
    </source>
</evidence>
<dbReference type="GeneTree" id="ENSGT00940000161837"/>
<feature type="compositionally biased region" description="Basic and acidic residues" evidence="8">
    <location>
        <begin position="737"/>
        <end position="764"/>
    </location>
</feature>
<evidence type="ECO:0000256" key="1">
    <source>
        <dbReference type="ARBA" id="ARBA00004342"/>
    </source>
</evidence>
<feature type="compositionally biased region" description="Low complexity" evidence="8">
    <location>
        <begin position="161"/>
        <end position="177"/>
    </location>
</feature>
<feature type="region of interest" description="Disordered" evidence="8">
    <location>
        <begin position="1352"/>
        <end position="1460"/>
    </location>
</feature>
<keyword evidence="5" id="KW-0472">Membrane</keyword>
<evidence type="ECO:0000256" key="5">
    <source>
        <dbReference type="ARBA" id="ARBA00023136"/>
    </source>
</evidence>
<feature type="compositionally biased region" description="Basic and acidic residues" evidence="8">
    <location>
        <begin position="579"/>
        <end position="589"/>
    </location>
</feature>
<sequence length="1527" mass="168424">MAEAELHKERLQALAEKRKRQSEIEDKRRQLDDLVLQLQHLKSKAMRERWLLQGTSPGTNDEDDGRRRQLEKDEEQGKRLEDTIHRLESEIGLLESEECQISAKEQMLRERLKKTERSIEDLQKSLQNEHDAVSNACPQLPNQLPNQLPDQLPNKPDIRDSSTTSPHQAPASAAPASGEHPRKPAMYAMEINVEKDRKTGDTRILSASSVSPDEVPQRGVKVFDDGRKVVYEVRSGGSTTLENGVHPWSSQQVDELMQRVGVPAGQTDGGKAKVTITPVGTGDTKTSPSSTDRTDELPTTYTTPPAIRSPAAMAHKVPQAPGAPITTQPPPRREVTYEGEVLEAPQATAEKPVTMIFMGYHNVDNQDETKRLLGFDGTIKAEIVLIDDDDEKSLREKTVTDGYSVIDGNAADLVSGARPLSDTTELSSEGKDESSATATKELPSPAGKGQTSQVTMTTGIRIVSKPAITAMKSSKASEDASDDLKRDRTERKSVSFLDSVSVISAGGGDSSTSTRPMEVEAHPETCYPSQGLNSLGKKHQTQPLDTEVAQEIAYLDEVLEANCCDPEVDTMPLPSNGTEKPERDPRDVGIEGTGPSVHISNTDTQSPQTNHEVTVEGRKQTTFRDHQEVNNTSNSKPDGHSGPMGEHENYRNQGGETTSPTVMTIKKEARFELRAFQEEKKPSKLFDPCEKEVRVKKVRPSEEVAELERERLELIRGQAVKKNPGMGTKWWNPPQEKSLEEELEPDKLESHRKYEERKQQRRSEYTWGSSQTYAQYSMTFEPGFDPESNQDPAEVLQSTKEDILVEQIDFSVARKQFLQIEHARQQQAERSQVTAPKRGVAPQLYSAKPFSRAPDSVTHVDRSSSSATVGYSSCLGLPLEANDVTTPTTTVRTEGIYCIQREAQSPTTTLGQEEPRNSGPKEATMNNREGDGDFTSARAVMTILKDEGDSELFSSSLQHRSSSQSFHSPSASLSCHPEECDSGLDELSLRSQDTTVLETLSNDFSMDNISDSDASNETMSAYLGETSLGEYSFPSTPQATTPVNGKMEEDTLRSLGERRLGRDLEEEELEYHAELLVQSAIQHALMNQSQQGEEWQGVPRATPQSFPYPLPERHLDLDVLPPSSGMLSSPPPEHQSPTLLDHPPAFLALHSPPSPQLHSPPSPQLHSPPSPQLHSPPSSLQQWPTPHQSVQSPPPQYQSSPSQTTQQQSPQAQFQLTPTQHQSPPPQHQSPPAQIEKPTYAPPPRRSSSGGPKILVQSALSRSLALNPDPVPVRTPVHISPRPVEPYQPPELSPTPSEKDQFSYFSKYSEAAELRSTAEATRTQETEQSTGPFKLRSRKQRTLSMIEEEIRAAQEREEDLKKQRQSLGAVRSGPGPRTNQTGRPKTMPINSGDKQKTNSLPAKLSLSGSLPPTKLPSKTAPGKIEKIRPVTPASPSSLEGPLPSPLSDLGSDDSGGGGRPKNFMQTLMDDYETHKVKRREKVEDNSYTCLMRYRKDTTEVSTCPMLCFLLTGLLSCYVCISQGSGQK</sequence>
<feature type="region of interest" description="Disordered" evidence="8">
    <location>
        <begin position="1315"/>
        <end position="1340"/>
    </location>
</feature>
<feature type="compositionally biased region" description="Low complexity" evidence="8">
    <location>
        <begin position="1434"/>
        <end position="1449"/>
    </location>
</feature>
<dbReference type="InterPro" id="IPR004965">
    <property type="entry name" value="Paralemmin"/>
</dbReference>
<feature type="region of interest" description="Disordered" evidence="8">
    <location>
        <begin position="263"/>
        <end position="306"/>
    </location>
</feature>
<feature type="region of interest" description="Disordered" evidence="8">
    <location>
        <begin position="125"/>
        <end position="182"/>
    </location>
</feature>
<feature type="region of interest" description="Disordered" evidence="8">
    <location>
        <begin position="827"/>
        <end position="867"/>
    </location>
</feature>
<feature type="compositionally biased region" description="Polar residues" evidence="8">
    <location>
        <begin position="902"/>
        <end position="911"/>
    </location>
</feature>
<feature type="compositionally biased region" description="Basic and acidic residues" evidence="8">
    <location>
        <begin position="475"/>
        <end position="491"/>
    </location>
</feature>
<reference evidence="9" key="1">
    <citation type="submission" date="2020-07" db="EMBL/GenBank/DDBJ databases">
        <title>A long reads based de novo assembly of the rainbow trout Arlee double haploid line genome.</title>
        <authorList>
            <person name="Gao G."/>
            <person name="Palti Y."/>
        </authorList>
    </citation>
    <scope>NUCLEOTIDE SEQUENCE [LARGE SCALE GENOMIC DNA]</scope>
</reference>
<keyword evidence="2" id="KW-1003">Cell membrane</keyword>